<dbReference type="EMBL" id="DYDO01000007">
    <property type="protein sequence ID" value="DBA20501.1"/>
    <property type="molecule type" value="Genomic_DNA"/>
</dbReference>
<sequence length="110" mass="12283">MYAQLEAPGPHVLFSSSCNGRSANCAVQCHYNLSQEHFSFWTPFKMNTYHMVGKAIILIQHNHAQASSSKHGFFNLVWRNLTSQIPDLNSSKLQCSPQPVYTGAPPGTFQ</sequence>
<evidence type="ECO:0000313" key="1">
    <source>
        <dbReference type="EMBL" id="DBA20501.1"/>
    </source>
</evidence>
<reference evidence="1" key="1">
    <citation type="thesis" date="2020" institute="ProQuest LLC" country="789 East Eisenhower Parkway, Ann Arbor, MI, USA">
        <title>Comparative Genomics and Chromosome Evolution.</title>
        <authorList>
            <person name="Mudd A.B."/>
        </authorList>
    </citation>
    <scope>NUCLEOTIDE SEQUENCE</scope>
    <source>
        <strain evidence="1">1538</strain>
        <tissue evidence="1">Blood</tissue>
    </source>
</reference>
<gene>
    <name evidence="1" type="ORF">GDO54_017274</name>
</gene>
<proteinExistence type="predicted"/>
<dbReference type="Proteomes" id="UP001181693">
    <property type="component" value="Unassembled WGS sequence"/>
</dbReference>
<name>A0AAV2ZUY6_PYXAD</name>
<comment type="caution">
    <text evidence="1">The sequence shown here is derived from an EMBL/GenBank/DDBJ whole genome shotgun (WGS) entry which is preliminary data.</text>
</comment>
<organism evidence="1 2">
    <name type="scientific">Pyxicephalus adspersus</name>
    <name type="common">African bullfrog</name>
    <dbReference type="NCBI Taxonomy" id="30357"/>
    <lineage>
        <taxon>Eukaryota</taxon>
        <taxon>Metazoa</taxon>
        <taxon>Chordata</taxon>
        <taxon>Craniata</taxon>
        <taxon>Vertebrata</taxon>
        <taxon>Euteleostomi</taxon>
        <taxon>Amphibia</taxon>
        <taxon>Batrachia</taxon>
        <taxon>Anura</taxon>
        <taxon>Neobatrachia</taxon>
        <taxon>Ranoidea</taxon>
        <taxon>Pyxicephalidae</taxon>
        <taxon>Pyxicephalinae</taxon>
        <taxon>Pyxicephalus</taxon>
    </lineage>
</organism>
<accession>A0AAV2ZUY6</accession>
<dbReference type="AlphaFoldDB" id="A0AAV2ZUY6"/>
<keyword evidence="2" id="KW-1185">Reference proteome</keyword>
<evidence type="ECO:0000313" key="2">
    <source>
        <dbReference type="Proteomes" id="UP001181693"/>
    </source>
</evidence>
<protein>
    <submittedName>
        <fullName evidence="1">Uncharacterized protein</fullName>
    </submittedName>
</protein>